<protein>
    <submittedName>
        <fullName evidence="2">Uncharacterized protein</fullName>
    </submittedName>
</protein>
<keyword evidence="3" id="KW-1185">Reference proteome</keyword>
<gene>
    <name evidence="2" type="ORF">A1O1_04312</name>
</gene>
<proteinExistence type="predicted"/>
<dbReference type="OrthoDB" id="203796at2759"/>
<dbReference type="RefSeq" id="XP_007723397.1">
    <property type="nucleotide sequence ID" value="XM_007725207.1"/>
</dbReference>
<dbReference type="Proteomes" id="UP000019484">
    <property type="component" value="Unassembled WGS sequence"/>
</dbReference>
<feature type="region of interest" description="Disordered" evidence="1">
    <location>
        <begin position="291"/>
        <end position="321"/>
    </location>
</feature>
<reference evidence="2 3" key="1">
    <citation type="submission" date="2013-03" db="EMBL/GenBank/DDBJ databases">
        <title>The Genome Sequence of Capronia coronata CBS 617.96.</title>
        <authorList>
            <consortium name="The Broad Institute Genomics Platform"/>
            <person name="Cuomo C."/>
            <person name="de Hoog S."/>
            <person name="Gorbushina A."/>
            <person name="Walker B."/>
            <person name="Young S.K."/>
            <person name="Zeng Q."/>
            <person name="Gargeya S."/>
            <person name="Fitzgerald M."/>
            <person name="Haas B."/>
            <person name="Abouelleil A."/>
            <person name="Allen A.W."/>
            <person name="Alvarado L."/>
            <person name="Arachchi H.M."/>
            <person name="Berlin A.M."/>
            <person name="Chapman S.B."/>
            <person name="Gainer-Dewar J."/>
            <person name="Goldberg J."/>
            <person name="Griggs A."/>
            <person name="Gujja S."/>
            <person name="Hansen M."/>
            <person name="Howarth C."/>
            <person name="Imamovic A."/>
            <person name="Ireland A."/>
            <person name="Larimer J."/>
            <person name="McCowan C."/>
            <person name="Murphy C."/>
            <person name="Pearson M."/>
            <person name="Poon T.W."/>
            <person name="Priest M."/>
            <person name="Roberts A."/>
            <person name="Saif S."/>
            <person name="Shea T."/>
            <person name="Sisk P."/>
            <person name="Sykes S."/>
            <person name="Wortman J."/>
            <person name="Nusbaum C."/>
            <person name="Birren B."/>
        </authorList>
    </citation>
    <scope>NUCLEOTIDE SEQUENCE [LARGE SCALE GENOMIC DNA]</scope>
    <source>
        <strain evidence="2 3">CBS 617.96</strain>
    </source>
</reference>
<accession>W9YF71</accession>
<dbReference type="HOGENOM" id="CLU_053392_1_0_1"/>
<feature type="compositionally biased region" description="Polar residues" evidence="1">
    <location>
        <begin position="7"/>
        <end position="20"/>
    </location>
</feature>
<evidence type="ECO:0000313" key="3">
    <source>
        <dbReference type="Proteomes" id="UP000019484"/>
    </source>
</evidence>
<dbReference type="eggNOG" id="ENOG502SP6Z">
    <property type="taxonomic scope" value="Eukaryota"/>
</dbReference>
<dbReference type="AlphaFoldDB" id="W9YF71"/>
<dbReference type="PANTHER" id="PTHR37848">
    <property type="entry name" value="EXPRESSED PROTEIN"/>
    <property type="match status" value="1"/>
</dbReference>
<dbReference type="GeneID" id="19159196"/>
<organism evidence="2 3">
    <name type="scientific">Capronia coronata CBS 617.96</name>
    <dbReference type="NCBI Taxonomy" id="1182541"/>
    <lineage>
        <taxon>Eukaryota</taxon>
        <taxon>Fungi</taxon>
        <taxon>Dikarya</taxon>
        <taxon>Ascomycota</taxon>
        <taxon>Pezizomycotina</taxon>
        <taxon>Eurotiomycetes</taxon>
        <taxon>Chaetothyriomycetidae</taxon>
        <taxon>Chaetothyriales</taxon>
        <taxon>Herpotrichiellaceae</taxon>
        <taxon>Capronia</taxon>
    </lineage>
</organism>
<comment type="caution">
    <text evidence="2">The sequence shown here is derived from an EMBL/GenBank/DDBJ whole genome shotgun (WGS) entry which is preliminary data.</text>
</comment>
<dbReference type="PANTHER" id="PTHR37848:SF1">
    <property type="entry name" value="SUN DOMAIN-CONTAINING PROTEIN"/>
    <property type="match status" value="1"/>
</dbReference>
<evidence type="ECO:0000313" key="2">
    <source>
        <dbReference type="EMBL" id="EXJ91203.1"/>
    </source>
</evidence>
<sequence length="381" mass="41846">MPPTEKASLQASAYSSTTPQDLPPSYENIILPIHTPGPSTPSLAVPIPSQNALEALSRLTAIDFPKYCVAESKLSEDLATVTTTKPELALTQYALVKFIHEQAALPPKPLMVIRGTHVSGLAGSAKYGEPTVDFELKINLTSLLEIDHGAGLDASRSSNRIRVKPPEHSSSSSSPKPASGSRSGRESTLSPLEQWVKKFCEDKAENRSFTIRRSANNLPTPILEGMVRTLIAATKYRGKVSVEFPVHHADVTVLRQSGNWFTNMLQLYRTKRYDVVESVWDVVGTNGRSAGNGAFAGEGRSDAGATSPLGGGEGSSTSTEHNRRVALIAQEWWREWQSAIWNAVLARRQGWVTIEDWFEARMGVREKERTREWGIDHEQST</sequence>
<feature type="region of interest" description="Disordered" evidence="1">
    <location>
        <begin position="155"/>
        <end position="189"/>
    </location>
</feature>
<feature type="region of interest" description="Disordered" evidence="1">
    <location>
        <begin position="1"/>
        <end position="25"/>
    </location>
</feature>
<feature type="compositionally biased region" description="Low complexity" evidence="1">
    <location>
        <begin position="168"/>
        <end position="182"/>
    </location>
</feature>
<dbReference type="EMBL" id="AMWN01000003">
    <property type="protein sequence ID" value="EXJ91203.1"/>
    <property type="molecule type" value="Genomic_DNA"/>
</dbReference>
<name>W9YF71_9EURO</name>
<evidence type="ECO:0000256" key="1">
    <source>
        <dbReference type="SAM" id="MobiDB-lite"/>
    </source>
</evidence>